<keyword evidence="3" id="KW-0210">Decarboxylase</keyword>
<dbReference type="Gene3D" id="3.40.640.10">
    <property type="entry name" value="Type I PLP-dependent aspartate aminotransferase-like (Major domain)"/>
    <property type="match status" value="1"/>
</dbReference>
<evidence type="ECO:0000259" key="8">
    <source>
        <dbReference type="Pfam" id="PF03711"/>
    </source>
</evidence>
<comment type="similarity">
    <text evidence="2">Belongs to the Orn/Lys/Arg decarboxylase class-I family.</text>
</comment>
<evidence type="ECO:0000259" key="7">
    <source>
        <dbReference type="Pfam" id="PF01276"/>
    </source>
</evidence>
<keyword evidence="9" id="KW-0032">Aminotransferase</keyword>
<feature type="domain" description="Orn/Lys/Arg decarboxylase C-terminal" evidence="8">
    <location>
        <begin position="411"/>
        <end position="464"/>
    </location>
</feature>
<keyword evidence="5" id="KW-0456">Lyase</keyword>
<dbReference type="GO" id="GO:0016831">
    <property type="term" value="F:carboxy-lyase activity"/>
    <property type="evidence" value="ECO:0007669"/>
    <property type="project" value="UniProtKB-KW"/>
</dbReference>
<dbReference type="Proteomes" id="UP001153404">
    <property type="component" value="Unassembled WGS sequence"/>
</dbReference>
<comment type="caution">
    <text evidence="9">The sequence shown here is derived from an EMBL/GenBank/DDBJ whole genome shotgun (WGS) entry which is preliminary data.</text>
</comment>
<evidence type="ECO:0000256" key="3">
    <source>
        <dbReference type="ARBA" id="ARBA00022793"/>
    </source>
</evidence>
<dbReference type="SUPFAM" id="SSF53383">
    <property type="entry name" value="PLP-dependent transferases"/>
    <property type="match status" value="1"/>
</dbReference>
<dbReference type="Pfam" id="PF03711">
    <property type="entry name" value="OKR_DC_1_C"/>
    <property type="match status" value="1"/>
</dbReference>
<dbReference type="EMBL" id="JAPDIA010000003">
    <property type="protein sequence ID" value="MDG0808893.1"/>
    <property type="molecule type" value="Genomic_DNA"/>
</dbReference>
<keyword evidence="4" id="KW-0663">Pyridoxal phosphate</keyword>
<reference evidence="9" key="1">
    <citation type="submission" date="2022-10" db="EMBL/GenBank/DDBJ databases">
        <title>Comparative genomic analysis of Cohnella hashimotonis sp. nov., isolated from the International Space Station.</title>
        <authorList>
            <person name="Simpson A."/>
            <person name="Venkateswaran K."/>
        </authorList>
    </citation>
    <scope>NUCLEOTIDE SEQUENCE</scope>
    <source>
        <strain evidence="9">DSM 28161</strain>
    </source>
</reference>
<keyword evidence="10" id="KW-1185">Reference proteome</keyword>
<evidence type="ECO:0000313" key="9">
    <source>
        <dbReference type="EMBL" id="MDG0808893.1"/>
    </source>
</evidence>
<evidence type="ECO:0000256" key="5">
    <source>
        <dbReference type="ARBA" id="ARBA00023239"/>
    </source>
</evidence>
<protein>
    <submittedName>
        <fullName evidence="9">Aminotransferase class I/II-fold pyridoxal phosphate-dependent enzyme</fullName>
    </submittedName>
</protein>
<dbReference type="Pfam" id="PF01276">
    <property type="entry name" value="OKR_DC_1"/>
    <property type="match status" value="1"/>
</dbReference>
<dbReference type="AlphaFoldDB" id="A0A9X4KQN3"/>
<feature type="region of interest" description="Disordered" evidence="6">
    <location>
        <begin position="1"/>
        <end position="24"/>
    </location>
</feature>
<comment type="cofactor">
    <cofactor evidence="1">
        <name>pyridoxal 5'-phosphate</name>
        <dbReference type="ChEBI" id="CHEBI:597326"/>
    </cofactor>
</comment>
<dbReference type="PANTHER" id="PTHR43277:SF3">
    <property type="entry name" value="DECARBOXYLASE, PUTATIVE-RELATED"/>
    <property type="match status" value="1"/>
</dbReference>
<evidence type="ECO:0000256" key="2">
    <source>
        <dbReference type="ARBA" id="ARBA00010671"/>
    </source>
</evidence>
<accession>A0A9X4KQN3</accession>
<dbReference type="InterPro" id="IPR052357">
    <property type="entry name" value="Orn_Lys_Arg_decarboxylase-I"/>
</dbReference>
<name>A0A9X4KQN3_9BACL</name>
<dbReference type="InterPro" id="IPR008286">
    <property type="entry name" value="Prn/Lys/Arg_de-COase_C"/>
</dbReference>
<evidence type="ECO:0000256" key="1">
    <source>
        <dbReference type="ARBA" id="ARBA00001933"/>
    </source>
</evidence>
<organism evidence="9 10">
    <name type="scientific">Cohnella rhizosphaerae</name>
    <dbReference type="NCBI Taxonomy" id="1457232"/>
    <lineage>
        <taxon>Bacteria</taxon>
        <taxon>Bacillati</taxon>
        <taxon>Bacillota</taxon>
        <taxon>Bacilli</taxon>
        <taxon>Bacillales</taxon>
        <taxon>Paenibacillaceae</taxon>
        <taxon>Cohnella</taxon>
    </lineage>
</organism>
<gene>
    <name evidence="9" type="ORF">OMP40_05430</name>
</gene>
<dbReference type="InterPro" id="IPR036633">
    <property type="entry name" value="Prn/Lys/Arg_de-COase_C_sf"/>
</dbReference>
<dbReference type="GO" id="GO:0008483">
    <property type="term" value="F:transaminase activity"/>
    <property type="evidence" value="ECO:0007669"/>
    <property type="project" value="UniProtKB-KW"/>
</dbReference>
<dbReference type="InterPro" id="IPR000310">
    <property type="entry name" value="Orn/Lys/Arg_deCO2ase_major_dom"/>
</dbReference>
<evidence type="ECO:0000313" key="10">
    <source>
        <dbReference type="Proteomes" id="UP001153404"/>
    </source>
</evidence>
<keyword evidence="9" id="KW-0808">Transferase</keyword>
<dbReference type="InterPro" id="IPR015424">
    <property type="entry name" value="PyrdxlP-dep_Trfase"/>
</dbReference>
<evidence type="ECO:0000256" key="4">
    <source>
        <dbReference type="ARBA" id="ARBA00022898"/>
    </source>
</evidence>
<dbReference type="SUPFAM" id="SSF55904">
    <property type="entry name" value="Ornithine decarboxylase C-terminal domain"/>
    <property type="match status" value="1"/>
</dbReference>
<dbReference type="Gene3D" id="3.90.105.10">
    <property type="entry name" value="Molybdopterin biosynthesis moea protein, domain 2"/>
    <property type="match status" value="1"/>
</dbReference>
<evidence type="ECO:0000256" key="6">
    <source>
        <dbReference type="SAM" id="MobiDB-lite"/>
    </source>
</evidence>
<proteinExistence type="inferred from homology"/>
<dbReference type="InterPro" id="IPR015421">
    <property type="entry name" value="PyrdxlP-dep_Trfase_major"/>
</dbReference>
<sequence length="482" mass="51129">MLVSHAQKGLTPFHVPGHKQRTVGDQHEGARADFGMLMDIDVTELSDTDDLHDPSGAIALAQDLAAACFGAEETRFLVGGSTAGNLAMILGICDAGDLVLVQRNVHKSIINGLALAGAQCVFLTPESDDQSGIAIAPSLETVKRAIEKYREAKALILSSPNYYGMTADLMPLVEAAHGRRMPVLVDEAHGAHFGLHPAFPGSALQAGADVVVQSTHKMLSSLTMSAMLHMQGDLVYRPAIRQALGMILSSSPSYPLMASLDLTRRAIQMQGPALFEPALAAAQAIREALAGLPFEALDANDPLKLSIRDQMERLSGFELQTRLEAHGCVAEMADAKYAVLALGPGTREEDAAVLLQALNKIAGELDADAERMESSRTEEVAMKSSPGNSSMSIAYGQLPEPVTIRRRIPYTSSVSLEAASGRVCGEWIIPYPPGIPLLYPGESISKAVVEELTRLAAAGARFQGAADESLSTIRVLTEGDSA</sequence>
<feature type="domain" description="Orn/Lys/Arg decarboxylases family 1 pyridoxal-P attachment site" evidence="7">
    <location>
        <begin position="1"/>
        <end position="319"/>
    </location>
</feature>
<dbReference type="PANTHER" id="PTHR43277">
    <property type="entry name" value="ARGININE DECARBOXYLASE"/>
    <property type="match status" value="1"/>
</dbReference>